<protein>
    <submittedName>
        <fullName evidence="2">Uncharacterized protein</fullName>
    </submittedName>
</protein>
<feature type="region of interest" description="Disordered" evidence="1">
    <location>
        <begin position="85"/>
        <end position="104"/>
    </location>
</feature>
<dbReference type="AlphaFoldDB" id="A0A9N7Z3X4"/>
<accession>A0A9N7Z3X4</accession>
<comment type="caution">
    <text evidence="2">The sequence shown here is derived from an EMBL/GenBank/DDBJ whole genome shotgun (WGS) entry which is preliminary data.</text>
</comment>
<evidence type="ECO:0000313" key="3">
    <source>
        <dbReference type="Proteomes" id="UP001153269"/>
    </source>
</evidence>
<dbReference type="EMBL" id="CADEAL010004003">
    <property type="protein sequence ID" value="CAB1449116.1"/>
    <property type="molecule type" value="Genomic_DNA"/>
</dbReference>
<evidence type="ECO:0000313" key="2">
    <source>
        <dbReference type="EMBL" id="CAB1449116.1"/>
    </source>
</evidence>
<gene>
    <name evidence="2" type="ORF">PLEPLA_LOCUS36796</name>
</gene>
<keyword evidence="3" id="KW-1185">Reference proteome</keyword>
<reference evidence="2" key="1">
    <citation type="submission" date="2020-03" db="EMBL/GenBank/DDBJ databases">
        <authorList>
            <person name="Weist P."/>
        </authorList>
    </citation>
    <scope>NUCLEOTIDE SEQUENCE</scope>
</reference>
<name>A0A9N7Z3X4_PLEPL</name>
<evidence type="ECO:0000256" key="1">
    <source>
        <dbReference type="SAM" id="MobiDB-lite"/>
    </source>
</evidence>
<dbReference type="Proteomes" id="UP001153269">
    <property type="component" value="Unassembled WGS sequence"/>
</dbReference>
<sequence length="104" mass="11107">MYVCVFLLNSERMTTLPGWRLDAAFVFPFGSDVTVSAAVVTDAFLAPGQLDLSPLDAAVLDQMIVPRSSARCLLIHHNWESLLAGSGSSSGPGLKCRSSARLPQ</sequence>
<proteinExistence type="predicted"/>
<organism evidence="2 3">
    <name type="scientific">Pleuronectes platessa</name>
    <name type="common">European plaice</name>
    <dbReference type="NCBI Taxonomy" id="8262"/>
    <lineage>
        <taxon>Eukaryota</taxon>
        <taxon>Metazoa</taxon>
        <taxon>Chordata</taxon>
        <taxon>Craniata</taxon>
        <taxon>Vertebrata</taxon>
        <taxon>Euteleostomi</taxon>
        <taxon>Actinopterygii</taxon>
        <taxon>Neopterygii</taxon>
        <taxon>Teleostei</taxon>
        <taxon>Neoteleostei</taxon>
        <taxon>Acanthomorphata</taxon>
        <taxon>Carangaria</taxon>
        <taxon>Pleuronectiformes</taxon>
        <taxon>Pleuronectoidei</taxon>
        <taxon>Pleuronectidae</taxon>
        <taxon>Pleuronectes</taxon>
    </lineage>
</organism>
<feature type="compositionally biased region" description="Low complexity" evidence="1">
    <location>
        <begin position="85"/>
        <end position="94"/>
    </location>
</feature>